<feature type="transmembrane region" description="Helical" evidence="8">
    <location>
        <begin position="263"/>
        <end position="283"/>
    </location>
</feature>
<organism evidence="9 10">
    <name type="scientific">Thermoanaerobacter uzonensis DSM 18761</name>
    <dbReference type="NCBI Taxonomy" id="1123369"/>
    <lineage>
        <taxon>Bacteria</taxon>
        <taxon>Bacillati</taxon>
        <taxon>Bacillota</taxon>
        <taxon>Clostridia</taxon>
        <taxon>Thermoanaerobacterales</taxon>
        <taxon>Thermoanaerobacteraceae</taxon>
        <taxon>Thermoanaerobacter</taxon>
    </lineage>
</organism>
<comment type="similarity">
    <text evidence="2">Belongs to the auxin efflux carrier (TC 2.A.69) family.</text>
</comment>
<keyword evidence="3" id="KW-0813">Transport</keyword>
<feature type="transmembrane region" description="Helical" evidence="8">
    <location>
        <begin position="171"/>
        <end position="191"/>
    </location>
</feature>
<feature type="transmembrane region" description="Helical" evidence="8">
    <location>
        <begin position="6"/>
        <end position="25"/>
    </location>
</feature>
<feature type="transmembrane region" description="Helical" evidence="8">
    <location>
        <begin position="71"/>
        <end position="89"/>
    </location>
</feature>
<dbReference type="GO" id="GO:0055085">
    <property type="term" value="P:transmembrane transport"/>
    <property type="evidence" value="ECO:0007669"/>
    <property type="project" value="InterPro"/>
</dbReference>
<feature type="transmembrane region" description="Helical" evidence="8">
    <location>
        <begin position="101"/>
        <end position="120"/>
    </location>
</feature>
<dbReference type="PANTHER" id="PTHR36838">
    <property type="entry name" value="AUXIN EFFLUX CARRIER FAMILY PROTEIN"/>
    <property type="match status" value="1"/>
</dbReference>
<accession>A0A1M4THY0</accession>
<sequence length="315" mass="35651">MEVFFSSVQGVLIIVFILALGYYLSKVGWFDSSTADLFAKLVINVSLPLNMIVNISTTFSKEQLEHSVRGLLIPFLSILLSYMIAYIFTSIFKVKKGRKGVFILIFSLSNTIFVGLPMAQALFGEISTPYALLYYMANTTILWTLGVYGVIRDVNEKEKNIVNWDIVKRIFNPPLLGFMIGVIFVLINLTLPKFLFESFKMIGNLTTPLSIFYIGIVIHEMGFDKFKLDKDAVLVFIGRFLITPALVLFLNIFIPVPKLMRDVFVIMSAMPVLVNSSIIARIYGADYEFATSMITYTTILSIIIMPIYMVLLRII</sequence>
<gene>
    <name evidence="9" type="ORF">SAMN02745195_00365</name>
</gene>
<evidence type="ECO:0000313" key="10">
    <source>
        <dbReference type="Proteomes" id="UP000184127"/>
    </source>
</evidence>
<dbReference type="Proteomes" id="UP000184127">
    <property type="component" value="Unassembled WGS sequence"/>
</dbReference>
<keyword evidence="5 8" id="KW-0812">Transmembrane</keyword>
<dbReference type="EMBL" id="FQUR01000007">
    <property type="protein sequence ID" value="SHE43887.1"/>
    <property type="molecule type" value="Genomic_DNA"/>
</dbReference>
<keyword evidence="6 8" id="KW-1133">Transmembrane helix</keyword>
<evidence type="ECO:0000256" key="1">
    <source>
        <dbReference type="ARBA" id="ARBA00004651"/>
    </source>
</evidence>
<feature type="transmembrane region" description="Helical" evidence="8">
    <location>
        <begin position="132"/>
        <end position="151"/>
    </location>
</feature>
<proteinExistence type="inferred from homology"/>
<protein>
    <recommendedName>
        <fullName evidence="11">Malate permease</fullName>
    </recommendedName>
</protein>
<keyword evidence="10" id="KW-1185">Reference proteome</keyword>
<reference evidence="10" key="1">
    <citation type="submission" date="2016-11" db="EMBL/GenBank/DDBJ databases">
        <authorList>
            <person name="Varghese N."/>
            <person name="Submissions S."/>
        </authorList>
    </citation>
    <scope>NUCLEOTIDE SEQUENCE [LARGE SCALE GENOMIC DNA]</scope>
    <source>
        <strain evidence="10">DSM 18761</strain>
    </source>
</reference>
<evidence type="ECO:0000256" key="4">
    <source>
        <dbReference type="ARBA" id="ARBA00022475"/>
    </source>
</evidence>
<dbReference type="AlphaFoldDB" id="A0A1M4THY0"/>
<comment type="subcellular location">
    <subcellularLocation>
        <location evidence="1">Cell membrane</location>
        <topology evidence="1">Multi-pass membrane protein</topology>
    </subcellularLocation>
</comment>
<evidence type="ECO:0000256" key="6">
    <source>
        <dbReference type="ARBA" id="ARBA00022989"/>
    </source>
</evidence>
<evidence type="ECO:0000256" key="7">
    <source>
        <dbReference type="ARBA" id="ARBA00023136"/>
    </source>
</evidence>
<evidence type="ECO:0000256" key="5">
    <source>
        <dbReference type="ARBA" id="ARBA00022692"/>
    </source>
</evidence>
<dbReference type="PANTHER" id="PTHR36838:SF1">
    <property type="entry name" value="SLR1864 PROTEIN"/>
    <property type="match status" value="1"/>
</dbReference>
<dbReference type="RefSeq" id="WP_072966954.1">
    <property type="nucleotide sequence ID" value="NZ_FQUR01000007.1"/>
</dbReference>
<dbReference type="Gene3D" id="1.20.1530.20">
    <property type="match status" value="1"/>
</dbReference>
<dbReference type="InterPro" id="IPR004776">
    <property type="entry name" value="Mem_transp_PIN-like"/>
</dbReference>
<dbReference type="GO" id="GO:0005886">
    <property type="term" value="C:plasma membrane"/>
    <property type="evidence" value="ECO:0007669"/>
    <property type="project" value="UniProtKB-SubCell"/>
</dbReference>
<evidence type="ECO:0008006" key="11">
    <source>
        <dbReference type="Google" id="ProtNLM"/>
    </source>
</evidence>
<evidence type="ECO:0000313" key="9">
    <source>
        <dbReference type="EMBL" id="SHE43887.1"/>
    </source>
</evidence>
<keyword evidence="7 8" id="KW-0472">Membrane</keyword>
<feature type="transmembrane region" description="Helical" evidence="8">
    <location>
        <begin position="232"/>
        <end position="256"/>
    </location>
</feature>
<feature type="transmembrane region" description="Helical" evidence="8">
    <location>
        <begin position="37"/>
        <end position="59"/>
    </location>
</feature>
<name>A0A1M4THY0_9THEO</name>
<evidence type="ECO:0000256" key="3">
    <source>
        <dbReference type="ARBA" id="ARBA00022448"/>
    </source>
</evidence>
<keyword evidence="4" id="KW-1003">Cell membrane</keyword>
<evidence type="ECO:0000256" key="8">
    <source>
        <dbReference type="SAM" id="Phobius"/>
    </source>
</evidence>
<dbReference type="Pfam" id="PF03547">
    <property type="entry name" value="Mem_trans"/>
    <property type="match status" value="1"/>
</dbReference>
<dbReference type="InterPro" id="IPR038770">
    <property type="entry name" value="Na+/solute_symporter_sf"/>
</dbReference>
<evidence type="ECO:0000256" key="2">
    <source>
        <dbReference type="ARBA" id="ARBA00010145"/>
    </source>
</evidence>
<feature type="transmembrane region" description="Helical" evidence="8">
    <location>
        <begin position="289"/>
        <end position="311"/>
    </location>
</feature>